<evidence type="ECO:0000313" key="2">
    <source>
        <dbReference type="EMBL" id="KAK1701435.1"/>
    </source>
</evidence>
<protein>
    <recommendedName>
        <fullName evidence="4">Secreted protein</fullName>
    </recommendedName>
</protein>
<dbReference type="AlphaFoldDB" id="A0AAJ0B071"/>
<feature type="chain" id="PRO_5042562423" description="Secreted protein" evidence="1">
    <location>
        <begin position="24"/>
        <end position="150"/>
    </location>
</feature>
<accession>A0AAJ0B071</accession>
<evidence type="ECO:0000256" key="1">
    <source>
        <dbReference type="SAM" id="SignalP"/>
    </source>
</evidence>
<comment type="caution">
    <text evidence="2">The sequence shown here is derived from an EMBL/GenBank/DDBJ whole genome shotgun (WGS) entry which is preliminary data.</text>
</comment>
<organism evidence="2 3">
    <name type="scientific">Colletotrichum godetiae</name>
    <dbReference type="NCBI Taxonomy" id="1209918"/>
    <lineage>
        <taxon>Eukaryota</taxon>
        <taxon>Fungi</taxon>
        <taxon>Dikarya</taxon>
        <taxon>Ascomycota</taxon>
        <taxon>Pezizomycotina</taxon>
        <taxon>Sordariomycetes</taxon>
        <taxon>Hypocreomycetidae</taxon>
        <taxon>Glomerellales</taxon>
        <taxon>Glomerellaceae</taxon>
        <taxon>Colletotrichum</taxon>
        <taxon>Colletotrichum acutatum species complex</taxon>
    </lineage>
</organism>
<evidence type="ECO:0008006" key="4">
    <source>
        <dbReference type="Google" id="ProtNLM"/>
    </source>
</evidence>
<keyword evidence="1" id="KW-0732">Signal</keyword>
<name>A0AAJ0B071_9PEZI</name>
<gene>
    <name evidence="2" type="ORF">BDP55DRAFT_21013</name>
</gene>
<sequence>MASQQSACLFRMLFPVFVRVLRAYGTADIHSNTNASSIQGYTNEVGRTWRHDARSVICLSSSRPAWFRRAYYCRSTCKPKLNGDVCPILDDMVSMDARVLREYGGRLSPISRGRIDLKQPGTTSVVGSHVDKTQLTICTLLYSASCRLSA</sequence>
<dbReference type="RefSeq" id="XP_060437190.1">
    <property type="nucleotide sequence ID" value="XM_060565990.1"/>
</dbReference>
<dbReference type="Proteomes" id="UP001224890">
    <property type="component" value="Unassembled WGS sequence"/>
</dbReference>
<evidence type="ECO:0000313" key="3">
    <source>
        <dbReference type="Proteomes" id="UP001224890"/>
    </source>
</evidence>
<reference evidence="2" key="1">
    <citation type="submission" date="2021-06" db="EMBL/GenBank/DDBJ databases">
        <title>Comparative genomics, transcriptomics and evolutionary studies reveal genomic signatures of adaptation to plant cell wall in hemibiotrophic fungi.</title>
        <authorList>
            <consortium name="DOE Joint Genome Institute"/>
            <person name="Baroncelli R."/>
            <person name="Diaz J.F."/>
            <person name="Benocci T."/>
            <person name="Peng M."/>
            <person name="Battaglia E."/>
            <person name="Haridas S."/>
            <person name="Andreopoulos W."/>
            <person name="Labutti K."/>
            <person name="Pangilinan J."/>
            <person name="Floch G.L."/>
            <person name="Makela M.R."/>
            <person name="Henrissat B."/>
            <person name="Grigoriev I.V."/>
            <person name="Crouch J.A."/>
            <person name="De Vries R.P."/>
            <person name="Sukno S.A."/>
            <person name="Thon M.R."/>
        </authorList>
    </citation>
    <scope>NUCLEOTIDE SEQUENCE</scope>
    <source>
        <strain evidence="2">CBS 193.32</strain>
    </source>
</reference>
<keyword evidence="3" id="KW-1185">Reference proteome</keyword>
<dbReference type="GeneID" id="85450516"/>
<feature type="signal peptide" evidence="1">
    <location>
        <begin position="1"/>
        <end position="23"/>
    </location>
</feature>
<dbReference type="EMBL" id="JAHMHR010000001">
    <property type="protein sequence ID" value="KAK1701435.1"/>
    <property type="molecule type" value="Genomic_DNA"/>
</dbReference>
<proteinExistence type="predicted"/>